<dbReference type="Proteomes" id="UP001159405">
    <property type="component" value="Unassembled WGS sequence"/>
</dbReference>
<dbReference type="InterPro" id="IPR027417">
    <property type="entry name" value="P-loop_NTPase"/>
</dbReference>
<dbReference type="EMBL" id="CALNXK010000206">
    <property type="protein sequence ID" value="CAH3175955.1"/>
    <property type="molecule type" value="Genomic_DNA"/>
</dbReference>
<dbReference type="EC" id="5.6.2.4" evidence="11"/>
<evidence type="ECO:0000256" key="9">
    <source>
        <dbReference type="ARBA" id="ARBA00023242"/>
    </source>
</evidence>
<dbReference type="InterPro" id="IPR001650">
    <property type="entry name" value="Helicase_C-like"/>
</dbReference>
<dbReference type="InterPro" id="IPR036388">
    <property type="entry name" value="WH-like_DNA-bd_sf"/>
</dbReference>
<comment type="catalytic activity">
    <reaction evidence="10 11">
        <text>Couples ATP hydrolysis with the unwinding of duplex DNA by translocating in the 3'-5' direction.</text>
        <dbReference type="EC" id="5.6.2.4"/>
    </reaction>
</comment>
<comment type="caution">
    <text evidence="14">The sequence shown here is derived from an EMBL/GenBank/DDBJ whole genome shotgun (WGS) entry which is preliminary data.</text>
</comment>
<dbReference type="Gene3D" id="1.10.10.10">
    <property type="entry name" value="Winged helix-like DNA-binding domain superfamily/Winged helix DNA-binding domain"/>
    <property type="match status" value="1"/>
</dbReference>
<dbReference type="Pfam" id="PF00271">
    <property type="entry name" value="Helicase_C"/>
    <property type="match status" value="1"/>
</dbReference>
<keyword evidence="7" id="KW-0238">DNA-binding</keyword>
<dbReference type="InterPro" id="IPR011545">
    <property type="entry name" value="DEAD/DEAH_box_helicase_dom"/>
</dbReference>
<keyword evidence="6 11" id="KW-0067">ATP-binding</keyword>
<dbReference type="SUPFAM" id="SSF52540">
    <property type="entry name" value="P-loop containing nucleoside triphosphate hydrolases"/>
    <property type="match status" value="1"/>
</dbReference>
<evidence type="ECO:0000256" key="4">
    <source>
        <dbReference type="ARBA" id="ARBA00022801"/>
    </source>
</evidence>
<evidence type="ECO:0000256" key="11">
    <source>
        <dbReference type="RuleBase" id="RU364117"/>
    </source>
</evidence>
<reference evidence="14 15" key="1">
    <citation type="submission" date="2022-05" db="EMBL/GenBank/DDBJ databases">
        <authorList>
            <consortium name="Genoscope - CEA"/>
            <person name="William W."/>
        </authorList>
    </citation>
    <scope>NUCLEOTIDE SEQUENCE [LARGE SCALE GENOMIC DNA]</scope>
</reference>
<protein>
    <recommendedName>
        <fullName evidence="11">ATP-dependent DNA helicase</fullName>
        <ecNumber evidence="11">5.6.2.4</ecNumber>
    </recommendedName>
</protein>
<dbReference type="InterPro" id="IPR004589">
    <property type="entry name" value="DNA_helicase_ATP-dep_RecQ"/>
</dbReference>
<evidence type="ECO:0000256" key="2">
    <source>
        <dbReference type="ARBA" id="ARBA00005446"/>
    </source>
</evidence>
<comment type="catalytic activity">
    <reaction evidence="11">
        <text>ATP + H2O = ADP + phosphate + H(+)</text>
        <dbReference type="Rhea" id="RHEA:13065"/>
        <dbReference type="ChEBI" id="CHEBI:15377"/>
        <dbReference type="ChEBI" id="CHEBI:15378"/>
        <dbReference type="ChEBI" id="CHEBI:30616"/>
        <dbReference type="ChEBI" id="CHEBI:43474"/>
        <dbReference type="ChEBI" id="CHEBI:456216"/>
    </reaction>
</comment>
<dbReference type="CDD" id="cd17920">
    <property type="entry name" value="DEXHc_RecQ"/>
    <property type="match status" value="1"/>
</dbReference>
<evidence type="ECO:0000313" key="15">
    <source>
        <dbReference type="Proteomes" id="UP001159405"/>
    </source>
</evidence>
<keyword evidence="4 11" id="KW-0378">Hydrolase</keyword>
<feature type="domain" description="Helicase C-terminal" evidence="13">
    <location>
        <begin position="434"/>
        <end position="581"/>
    </location>
</feature>
<dbReference type="SMART" id="SM00490">
    <property type="entry name" value="HELICc"/>
    <property type="match status" value="1"/>
</dbReference>
<dbReference type="SMART" id="SM00487">
    <property type="entry name" value="DEXDc"/>
    <property type="match status" value="1"/>
</dbReference>
<keyword evidence="15" id="KW-1185">Reference proteome</keyword>
<dbReference type="InterPro" id="IPR032284">
    <property type="entry name" value="RecQ_Zn-bd"/>
</dbReference>
<feature type="non-terminal residue" evidence="14">
    <location>
        <position position="699"/>
    </location>
</feature>
<evidence type="ECO:0000259" key="13">
    <source>
        <dbReference type="PROSITE" id="PS51194"/>
    </source>
</evidence>
<sequence length="699" mass="77873">MAGSLMADEFEILRNEFRPVHVATLENKIACPHPVCEEAVFLQRAGLQQHYRIRHPEVIFLPKIEDAAGCLMQKLHARETRNILLELFEKRSGQAVSSDETIFSVGIADDRLRVVAKRPNEAAKMFAMYLLHAGRLREYSKGNKPVLITVSTSSLLVKFKAWYGLKEFEDTKSKGTAVILEPCFVKKVMDNFVTPMEEEAEVVTETLPLSQTGDVAIDTLKNVFGYDAFRGKQRDAIDAILNKNDCIVLMPTGGGKTVCYAVPGVILPGVTIVVSPLIALILDQVQRLRRAGLNVCYLVSSMKNEEKMVVFHNLSLPDPSYKFLFTTPETITTPNVKCLMQTMTTNNTLTQFVIDEAHCIDCWGFNFRPSYSSLGLLKDYGVPVVALTATATDRTVSVISLQLRLENPAIITQSFLRSNLHFSVVPKKSSAKDDIAKLISENFANSCGIIYCLERKDTIEMAYTLNTKGINATYFHGALDPFEKKETSSAWLEGRALVMCATSAFGMGIDKSNVRFVIHQTIPKSPVEYYQEAGRAGRDGAQAKCIIFFKFEDRNKQLRMISSLAENEHKMLAHESLNAMSMYCISNGCRTKQLLQYFGEVVGDCNSCDACHKTDHPASSNASEDGKNVVQCVEGMLQLHPKVTFKAVVFTFIGSKRKEVAAKKFNEVQKFGAGKGKFSMQSASKFIQLLIVRNILKEN</sequence>
<keyword evidence="9 11" id="KW-0539">Nucleus</keyword>
<dbReference type="Pfam" id="PF00270">
    <property type="entry name" value="DEAD"/>
    <property type="match status" value="1"/>
</dbReference>
<keyword evidence="3 11" id="KW-0547">Nucleotide-binding</keyword>
<name>A0ABN8R998_9CNID</name>
<feature type="domain" description="Helicase ATP-binding" evidence="12">
    <location>
        <begin position="237"/>
        <end position="409"/>
    </location>
</feature>
<dbReference type="Pfam" id="PF16124">
    <property type="entry name" value="RecQ_Zn_bind"/>
    <property type="match status" value="1"/>
</dbReference>
<dbReference type="PANTHER" id="PTHR13710">
    <property type="entry name" value="DNA HELICASE RECQ FAMILY MEMBER"/>
    <property type="match status" value="1"/>
</dbReference>
<organism evidence="14 15">
    <name type="scientific">Porites lobata</name>
    <dbReference type="NCBI Taxonomy" id="104759"/>
    <lineage>
        <taxon>Eukaryota</taxon>
        <taxon>Metazoa</taxon>
        <taxon>Cnidaria</taxon>
        <taxon>Anthozoa</taxon>
        <taxon>Hexacorallia</taxon>
        <taxon>Scleractinia</taxon>
        <taxon>Fungiina</taxon>
        <taxon>Poritidae</taxon>
        <taxon>Porites</taxon>
    </lineage>
</organism>
<dbReference type="NCBIfam" id="TIGR00614">
    <property type="entry name" value="recQ_fam"/>
    <property type="match status" value="1"/>
</dbReference>
<evidence type="ECO:0000256" key="7">
    <source>
        <dbReference type="ARBA" id="ARBA00023125"/>
    </source>
</evidence>
<dbReference type="InterPro" id="IPR018982">
    <property type="entry name" value="RQC_domain"/>
</dbReference>
<comment type="similarity">
    <text evidence="2 11">Belongs to the helicase family. RecQ subfamily.</text>
</comment>
<evidence type="ECO:0000256" key="1">
    <source>
        <dbReference type="ARBA" id="ARBA00004123"/>
    </source>
</evidence>
<dbReference type="PANTHER" id="PTHR13710:SF153">
    <property type="entry name" value="RECQ-LIKE DNA HELICASE BLM"/>
    <property type="match status" value="1"/>
</dbReference>
<proteinExistence type="inferred from homology"/>
<keyword evidence="5 11" id="KW-0347">Helicase</keyword>
<dbReference type="PROSITE" id="PS51192">
    <property type="entry name" value="HELICASE_ATP_BIND_1"/>
    <property type="match status" value="1"/>
</dbReference>
<comment type="subcellular location">
    <subcellularLocation>
        <location evidence="1 11">Nucleus</location>
    </subcellularLocation>
</comment>
<evidence type="ECO:0000313" key="14">
    <source>
        <dbReference type="EMBL" id="CAH3175955.1"/>
    </source>
</evidence>
<evidence type="ECO:0000256" key="8">
    <source>
        <dbReference type="ARBA" id="ARBA00023235"/>
    </source>
</evidence>
<evidence type="ECO:0000256" key="6">
    <source>
        <dbReference type="ARBA" id="ARBA00022840"/>
    </source>
</evidence>
<evidence type="ECO:0000256" key="3">
    <source>
        <dbReference type="ARBA" id="ARBA00022741"/>
    </source>
</evidence>
<dbReference type="Pfam" id="PF09382">
    <property type="entry name" value="RQC"/>
    <property type="match status" value="1"/>
</dbReference>
<dbReference type="PROSITE" id="PS51194">
    <property type="entry name" value="HELICASE_CTER"/>
    <property type="match status" value="1"/>
</dbReference>
<dbReference type="InterPro" id="IPR014001">
    <property type="entry name" value="Helicase_ATP-bd"/>
</dbReference>
<keyword evidence="8" id="KW-0413">Isomerase</keyword>
<evidence type="ECO:0000256" key="5">
    <source>
        <dbReference type="ARBA" id="ARBA00022806"/>
    </source>
</evidence>
<gene>
    <name evidence="14" type="ORF">PLOB_00017339</name>
</gene>
<evidence type="ECO:0000256" key="10">
    <source>
        <dbReference type="ARBA" id="ARBA00034617"/>
    </source>
</evidence>
<evidence type="ECO:0000259" key="12">
    <source>
        <dbReference type="PROSITE" id="PS51192"/>
    </source>
</evidence>
<dbReference type="Gene3D" id="3.40.50.300">
    <property type="entry name" value="P-loop containing nucleotide triphosphate hydrolases"/>
    <property type="match status" value="2"/>
</dbReference>
<accession>A0ABN8R998</accession>